<dbReference type="EMBL" id="CP001102">
    <property type="protein sequence ID" value="ACE06368.1"/>
    <property type="molecule type" value="Genomic_DNA"/>
</dbReference>
<dbReference type="AlphaFoldDB" id="B3ET16"/>
<sequence>MWSGITNITTESDNELIVLLNSIIEEVTNNWANQNHKIISQEKNEELRNLISKMRWPIRVRGEIKMYIELFSDWLLDAKKYGEQFSNDKAEVLLLAIKSLIPTKPVMDEGAMRNMKGNEVIKSVQSENGNLIEVRDGLLEYFGIIEQRNIGAPQFCITNVDWLSIENNICFEGWAWAAVPLGVYRNNRNGEEVKVEVGKFKEEYPIMLYQLKRALQSHDFEILDSCGVGLRFKAKYTAESAIKYIENWFKICLLTSVTAILGKKDKRKDKYQGFMQGNQPMTRNFKIDLGEKGAPMVSVEILDSELYNALTTNEGKSYKMLRELIQGLGWTLDSFSGKVLNYTCTRPLWSLIRGLGCWMSETELNGFDSGSCYKGADLSYRQYVVGRQRASEDPQTKTKIWSAEPQSNSLVYRPDNPNFTELEDVGLHYHIHVYQGEKEDGEFDGGKGFPMSNYPTTAPLWQGFNIYQDTKK</sequence>
<dbReference type="Proteomes" id="UP000001227">
    <property type="component" value="Chromosome"/>
</dbReference>
<accession>B3ET16</accession>
<dbReference type="HOGENOM" id="CLU_578265_0_0_10"/>
<proteinExistence type="predicted"/>
<evidence type="ECO:0000313" key="1">
    <source>
        <dbReference type="EMBL" id="ACE06368.1"/>
    </source>
</evidence>
<keyword evidence="2" id="KW-1185">Reference proteome</keyword>
<name>B3ET16_AMOA5</name>
<dbReference type="KEGG" id="aas:Aasi_1018"/>
<protein>
    <submittedName>
        <fullName evidence="1">Uncharacterized protein</fullName>
    </submittedName>
</protein>
<dbReference type="RefSeq" id="WP_012473130.1">
    <property type="nucleotide sequence ID" value="NC_010830.1"/>
</dbReference>
<evidence type="ECO:0000313" key="2">
    <source>
        <dbReference type="Proteomes" id="UP000001227"/>
    </source>
</evidence>
<reference evidence="1 2" key="1">
    <citation type="journal article" date="2010" name="J. Bacteriol.">
        <title>The genome of the amoeba symbiont 'Candidatus Amoebophilus asiaticus' reveals common mechanisms for host cell interaction among amoeba-associated bacteria.</title>
        <authorList>
            <person name="Schmitz-Esser S."/>
            <person name="Tischler P."/>
            <person name="Arnold R."/>
            <person name="Montanaro J."/>
            <person name="Wagner M."/>
            <person name="Rattei T."/>
            <person name="Horn M."/>
        </authorList>
    </citation>
    <scope>NUCLEOTIDE SEQUENCE [LARGE SCALE GENOMIC DNA]</scope>
    <source>
        <strain evidence="1 2">5a2</strain>
    </source>
</reference>
<organism evidence="1 2">
    <name type="scientific">Amoebophilus asiaticus (strain 5a2)</name>
    <dbReference type="NCBI Taxonomy" id="452471"/>
    <lineage>
        <taxon>Bacteria</taxon>
        <taxon>Pseudomonadati</taxon>
        <taxon>Bacteroidota</taxon>
        <taxon>Cytophagia</taxon>
        <taxon>Cytophagales</taxon>
        <taxon>Amoebophilaceae</taxon>
        <taxon>Candidatus Amoebophilus</taxon>
    </lineage>
</organism>
<gene>
    <name evidence="1" type="ordered locus">Aasi_1018</name>
</gene>